<keyword evidence="2" id="KW-0548">Nucleotidyltransferase</keyword>
<dbReference type="CDD" id="cd09274">
    <property type="entry name" value="RNase_HI_RT_Ty3"/>
    <property type="match status" value="1"/>
</dbReference>
<feature type="non-terminal residue" evidence="8">
    <location>
        <position position="98"/>
    </location>
</feature>
<accession>A0AAF0PZJ1</accession>
<dbReference type="Pfam" id="PF17917">
    <property type="entry name" value="RT_RNaseH"/>
    <property type="match status" value="1"/>
</dbReference>
<dbReference type="Proteomes" id="UP001234989">
    <property type="component" value="Chromosome 2"/>
</dbReference>
<dbReference type="AlphaFoldDB" id="A0AAF0PZJ1"/>
<keyword evidence="6" id="KW-0695">RNA-directed DNA polymerase</keyword>
<keyword evidence="5" id="KW-0378">Hydrolase</keyword>
<dbReference type="InterPro" id="IPR043502">
    <property type="entry name" value="DNA/RNA_pol_sf"/>
</dbReference>
<keyword evidence="9" id="KW-1185">Reference proteome</keyword>
<organism evidence="8 9">
    <name type="scientific">Solanum verrucosum</name>
    <dbReference type="NCBI Taxonomy" id="315347"/>
    <lineage>
        <taxon>Eukaryota</taxon>
        <taxon>Viridiplantae</taxon>
        <taxon>Streptophyta</taxon>
        <taxon>Embryophyta</taxon>
        <taxon>Tracheophyta</taxon>
        <taxon>Spermatophyta</taxon>
        <taxon>Magnoliopsida</taxon>
        <taxon>eudicotyledons</taxon>
        <taxon>Gunneridae</taxon>
        <taxon>Pentapetalae</taxon>
        <taxon>asterids</taxon>
        <taxon>lamiids</taxon>
        <taxon>Solanales</taxon>
        <taxon>Solanaceae</taxon>
        <taxon>Solanoideae</taxon>
        <taxon>Solaneae</taxon>
        <taxon>Solanum</taxon>
    </lineage>
</organism>
<dbReference type="GO" id="GO:0004519">
    <property type="term" value="F:endonuclease activity"/>
    <property type="evidence" value="ECO:0007669"/>
    <property type="project" value="UniProtKB-KW"/>
</dbReference>
<dbReference type="PANTHER" id="PTHR34072:SF52">
    <property type="entry name" value="RIBONUCLEASE H"/>
    <property type="match status" value="1"/>
</dbReference>
<dbReference type="GO" id="GO:0016787">
    <property type="term" value="F:hydrolase activity"/>
    <property type="evidence" value="ECO:0007669"/>
    <property type="project" value="UniProtKB-KW"/>
</dbReference>
<keyword evidence="4" id="KW-0255">Endonuclease</keyword>
<dbReference type="EMBL" id="CP133613">
    <property type="protein sequence ID" value="WMV13887.1"/>
    <property type="molecule type" value="Genomic_DNA"/>
</dbReference>
<evidence type="ECO:0000256" key="5">
    <source>
        <dbReference type="ARBA" id="ARBA00022801"/>
    </source>
</evidence>
<gene>
    <name evidence="8" type="ORF">MTR67_007272</name>
</gene>
<dbReference type="PANTHER" id="PTHR34072">
    <property type="entry name" value="ENZYMATIC POLYPROTEIN-RELATED"/>
    <property type="match status" value="1"/>
</dbReference>
<feature type="domain" description="Reverse transcriptase RNase H-like" evidence="7">
    <location>
        <begin position="5"/>
        <end position="79"/>
    </location>
</feature>
<evidence type="ECO:0000256" key="6">
    <source>
        <dbReference type="ARBA" id="ARBA00022918"/>
    </source>
</evidence>
<dbReference type="InterPro" id="IPR041373">
    <property type="entry name" value="RT_RNaseH"/>
</dbReference>
<evidence type="ECO:0000256" key="4">
    <source>
        <dbReference type="ARBA" id="ARBA00022759"/>
    </source>
</evidence>
<evidence type="ECO:0000259" key="7">
    <source>
        <dbReference type="Pfam" id="PF17917"/>
    </source>
</evidence>
<evidence type="ECO:0000256" key="1">
    <source>
        <dbReference type="ARBA" id="ARBA00022679"/>
    </source>
</evidence>
<proteinExistence type="predicted"/>
<name>A0AAF0PZJ1_SOLVR</name>
<evidence type="ECO:0000313" key="8">
    <source>
        <dbReference type="EMBL" id="WMV13887.1"/>
    </source>
</evidence>
<sequence>MQRGKAITYASRQLKVHEKNYPTHDLEFAAMAFALKIWRHYFYGVHVDVFTHHKSLKYVFTQKELNLRQRKWLEFLKDYDMSVHYHPGKTNVVADALN</sequence>
<evidence type="ECO:0000256" key="2">
    <source>
        <dbReference type="ARBA" id="ARBA00022695"/>
    </source>
</evidence>
<evidence type="ECO:0000256" key="3">
    <source>
        <dbReference type="ARBA" id="ARBA00022722"/>
    </source>
</evidence>
<reference evidence="8" key="1">
    <citation type="submission" date="2023-08" db="EMBL/GenBank/DDBJ databases">
        <title>A de novo genome assembly of Solanum verrucosum Schlechtendal, a Mexican diploid species geographically isolated from the other diploid A-genome species in potato relatives.</title>
        <authorList>
            <person name="Hosaka K."/>
        </authorList>
    </citation>
    <scope>NUCLEOTIDE SEQUENCE</scope>
    <source>
        <tissue evidence="8">Young leaves</tissue>
    </source>
</reference>
<protein>
    <recommendedName>
        <fullName evidence="7">Reverse transcriptase RNase H-like domain-containing protein</fullName>
    </recommendedName>
</protein>
<dbReference type="GO" id="GO:0003964">
    <property type="term" value="F:RNA-directed DNA polymerase activity"/>
    <property type="evidence" value="ECO:0007669"/>
    <property type="project" value="UniProtKB-KW"/>
</dbReference>
<evidence type="ECO:0000313" key="9">
    <source>
        <dbReference type="Proteomes" id="UP001234989"/>
    </source>
</evidence>
<dbReference type="SUPFAM" id="SSF56672">
    <property type="entry name" value="DNA/RNA polymerases"/>
    <property type="match status" value="1"/>
</dbReference>
<keyword evidence="1" id="KW-0808">Transferase</keyword>
<keyword evidence="3" id="KW-0540">Nuclease</keyword>